<comment type="caution">
    <text evidence="2">The sequence shown here is derived from an EMBL/GenBank/DDBJ whole genome shotgun (WGS) entry which is preliminary data.</text>
</comment>
<dbReference type="Gene3D" id="2.60.120.680">
    <property type="entry name" value="GOLD domain"/>
    <property type="match status" value="1"/>
</dbReference>
<dbReference type="CDD" id="cd00170">
    <property type="entry name" value="SEC14"/>
    <property type="match status" value="1"/>
</dbReference>
<dbReference type="PANTHER" id="PTHR23324">
    <property type="entry name" value="SEC14 RELATED PROTEIN"/>
    <property type="match status" value="1"/>
</dbReference>
<dbReference type="Pfam" id="PF00650">
    <property type="entry name" value="CRAL_TRIO"/>
    <property type="match status" value="1"/>
</dbReference>
<reference evidence="2" key="2">
    <citation type="submission" date="2020-06" db="EMBL/GenBank/DDBJ databases">
        <authorList>
            <person name="Sheffer M."/>
        </authorList>
    </citation>
    <scope>NUCLEOTIDE SEQUENCE</scope>
</reference>
<keyword evidence="3" id="KW-1185">Reference proteome</keyword>
<dbReference type="PROSITE" id="PS50191">
    <property type="entry name" value="CRAL_TRIO"/>
    <property type="match status" value="1"/>
</dbReference>
<sequence>MEAFKRKPTISETELLRQFKKNISDVLTPLHTDAYLMKWIRAGNFNIRKSEQFFREALATRALYSIDSFADHGKEPKVAEDFGFAGPIGFAKDGTPVTYAAFGRGDLYGFVASLSSYDLCLYGSYWFEKDLKRAREQSKRLGKEINQVTYIVDMEDFSLARAARTCVIESSFDLLRLMQDIYPELGKNMFVVNAAFYFYQAFNVLKPVFRKSFLKDVYVVSKEDTPALLLKYIDADVLPAFLGGNRVDSKGDPFCREFMKFGGPIPTDYHLSRLPPLLPSDPGVESVYIPARGVYNHSLIVRAPKSRLHIEMRAEGGSVSTAILFREFGSDPNHPDIPPSDVYLDENNEECNVRLISPCVKLQLHISPADLHCNLPWAGIYIFRFDNSCNWVSGRNLILRLQIIAPNS</sequence>
<reference evidence="2" key="1">
    <citation type="journal article" date="2020" name="bioRxiv">
        <title>Chromosome-level reference genome of the European wasp spider Argiope bruennichi: a resource for studies on range expansion and evolutionary adaptation.</title>
        <authorList>
            <person name="Sheffer M.M."/>
            <person name="Hoppe A."/>
            <person name="Krehenwinkel H."/>
            <person name="Uhl G."/>
            <person name="Kuss A.W."/>
            <person name="Jensen L."/>
            <person name="Jensen C."/>
            <person name="Gillespie R.G."/>
            <person name="Hoff K.J."/>
            <person name="Prost S."/>
        </authorList>
    </citation>
    <scope>NUCLEOTIDE SEQUENCE</scope>
</reference>
<gene>
    <name evidence="2" type="ORF">HNY73_017015</name>
</gene>
<dbReference type="SUPFAM" id="SSF46938">
    <property type="entry name" value="CRAL/TRIO N-terminal domain"/>
    <property type="match status" value="1"/>
</dbReference>
<dbReference type="InterPro" id="IPR051064">
    <property type="entry name" value="SEC14/CRAL-TRIO_domain"/>
</dbReference>
<name>A0A8T0EP78_ARGBR</name>
<dbReference type="PANTHER" id="PTHR23324:SF87">
    <property type="entry name" value="CRAL-TRIO DOMAIN-CONTAINING PROTEIN C34C12.6"/>
    <property type="match status" value="1"/>
</dbReference>
<organism evidence="2 3">
    <name type="scientific">Argiope bruennichi</name>
    <name type="common">Wasp spider</name>
    <name type="synonym">Aranea bruennichi</name>
    <dbReference type="NCBI Taxonomy" id="94029"/>
    <lineage>
        <taxon>Eukaryota</taxon>
        <taxon>Metazoa</taxon>
        <taxon>Ecdysozoa</taxon>
        <taxon>Arthropoda</taxon>
        <taxon>Chelicerata</taxon>
        <taxon>Arachnida</taxon>
        <taxon>Araneae</taxon>
        <taxon>Araneomorphae</taxon>
        <taxon>Entelegynae</taxon>
        <taxon>Araneoidea</taxon>
        <taxon>Araneidae</taxon>
        <taxon>Argiope</taxon>
    </lineage>
</organism>
<dbReference type="EMBL" id="JABXBU010002227">
    <property type="protein sequence ID" value="KAF8774466.1"/>
    <property type="molecule type" value="Genomic_DNA"/>
</dbReference>
<dbReference type="InterPro" id="IPR036865">
    <property type="entry name" value="CRAL-TRIO_dom_sf"/>
</dbReference>
<dbReference type="GO" id="GO:0005737">
    <property type="term" value="C:cytoplasm"/>
    <property type="evidence" value="ECO:0007669"/>
    <property type="project" value="TreeGrafter"/>
</dbReference>
<dbReference type="Proteomes" id="UP000807504">
    <property type="component" value="Unassembled WGS sequence"/>
</dbReference>
<protein>
    <submittedName>
        <fullName evidence="2">SEC14-like protein 2 like protein</fullName>
    </submittedName>
</protein>
<proteinExistence type="predicted"/>
<dbReference type="InterPro" id="IPR036273">
    <property type="entry name" value="CRAL/TRIO_N_dom_sf"/>
</dbReference>
<evidence type="ECO:0000313" key="2">
    <source>
        <dbReference type="EMBL" id="KAF8774466.1"/>
    </source>
</evidence>
<dbReference type="SMART" id="SM00516">
    <property type="entry name" value="SEC14"/>
    <property type="match status" value="1"/>
</dbReference>
<accession>A0A8T0EP78</accession>
<dbReference type="SUPFAM" id="SSF52087">
    <property type="entry name" value="CRAL/TRIO domain"/>
    <property type="match status" value="1"/>
</dbReference>
<dbReference type="AlphaFoldDB" id="A0A8T0EP78"/>
<dbReference type="SUPFAM" id="SSF101576">
    <property type="entry name" value="Supernatant protein factor (SPF), C-terminal domain"/>
    <property type="match status" value="1"/>
</dbReference>
<dbReference type="InterPro" id="IPR001251">
    <property type="entry name" value="CRAL-TRIO_dom"/>
</dbReference>
<evidence type="ECO:0000259" key="1">
    <source>
        <dbReference type="PROSITE" id="PS50191"/>
    </source>
</evidence>
<dbReference type="InterPro" id="IPR036598">
    <property type="entry name" value="GOLD_dom_sf"/>
</dbReference>
<evidence type="ECO:0000313" key="3">
    <source>
        <dbReference type="Proteomes" id="UP000807504"/>
    </source>
</evidence>
<dbReference type="Gene3D" id="3.40.525.10">
    <property type="entry name" value="CRAL-TRIO lipid binding domain"/>
    <property type="match status" value="1"/>
</dbReference>
<feature type="domain" description="CRAL-TRIO" evidence="1">
    <location>
        <begin position="75"/>
        <end position="250"/>
    </location>
</feature>